<dbReference type="GO" id="GO:0005737">
    <property type="term" value="C:cytoplasm"/>
    <property type="evidence" value="ECO:0007669"/>
    <property type="project" value="UniProtKB-ARBA"/>
</dbReference>
<feature type="region of interest" description="Disordered" evidence="2">
    <location>
        <begin position="478"/>
        <end position="596"/>
    </location>
</feature>
<protein>
    <recommendedName>
        <fullName evidence="3">Rab-GAP TBC domain-containing protein</fullName>
    </recommendedName>
</protein>
<dbReference type="EMBL" id="JANBPU010000001">
    <property type="protein sequence ID" value="KAJ1922350.1"/>
    <property type="molecule type" value="Genomic_DNA"/>
</dbReference>
<dbReference type="AlphaFoldDB" id="A0A9W8A416"/>
<dbReference type="Proteomes" id="UP001150538">
    <property type="component" value="Unassembled WGS sequence"/>
</dbReference>
<evidence type="ECO:0000313" key="4">
    <source>
        <dbReference type="EMBL" id="KAJ1922350.1"/>
    </source>
</evidence>
<feature type="compositionally biased region" description="Polar residues" evidence="2">
    <location>
        <begin position="697"/>
        <end position="707"/>
    </location>
</feature>
<evidence type="ECO:0000313" key="5">
    <source>
        <dbReference type="Proteomes" id="UP001150538"/>
    </source>
</evidence>
<dbReference type="FunFam" id="1.10.8.270:FF:000011">
    <property type="entry name" value="TBC1 domain family member 5"/>
    <property type="match status" value="1"/>
</dbReference>
<feature type="compositionally biased region" description="Polar residues" evidence="2">
    <location>
        <begin position="536"/>
        <end position="552"/>
    </location>
</feature>
<dbReference type="PANTHER" id="PTHR22957:SF337">
    <property type="entry name" value="TBC1 DOMAIN FAMILY MEMBER 5"/>
    <property type="match status" value="1"/>
</dbReference>
<dbReference type="InterPro" id="IPR035969">
    <property type="entry name" value="Rab-GAP_TBC_sf"/>
</dbReference>
<evidence type="ECO:0000256" key="2">
    <source>
        <dbReference type="SAM" id="MobiDB-lite"/>
    </source>
</evidence>
<dbReference type="PANTHER" id="PTHR22957">
    <property type="entry name" value="TBC1 DOMAIN FAMILY MEMBER GTPASE-ACTIVATING PROTEIN"/>
    <property type="match status" value="1"/>
</dbReference>
<feature type="region of interest" description="Disordered" evidence="2">
    <location>
        <begin position="697"/>
        <end position="726"/>
    </location>
</feature>
<feature type="compositionally biased region" description="Polar residues" evidence="2">
    <location>
        <begin position="507"/>
        <end position="518"/>
    </location>
</feature>
<evidence type="ECO:0000259" key="3">
    <source>
        <dbReference type="PROSITE" id="PS50086"/>
    </source>
</evidence>
<accession>A0A9W8A416</accession>
<sequence length="800" mass="90503">MLTLYQAKEQWEALTRASFLSSKRLRSLAFSPFNKNPQSSTELPFLPLRSLCWRIYLGVLPDDVFGQEDDCIRVWPTHIEKERSAYEQLRTKWVVNPHTADHLREAEADLSVLNPLSQDENSPWKQYFEDQELKDIIRKDVVRTFPDDVYYQSERVQNIMTNVLFVYSKVHSSISYRQGMHELLAPLLAAIDIDSVNLTNTDPYQLSNEAPMIKVVFEILDHEFIEHDTYTLFDHLMRTCASWYHVPNESYGPRPKASAKKRQAFASKQQAQQLDKIRQRDIERSVPIVAKCHQLLNEKLTQVDPDLANHIIELKIEPQLFGIRWFRLLFSREITDHHNMFALWDCIFADNANGLLGLSEWIAIVLFLVVRTDIIEGDYTVCLQKLLNFPKLEEPSPSCMKETPPLYPAQPSSQTKGPTPGHSSLYIPYNLPQPNHPSLLPSQRIAIHAIHLRARPFPSTAEGITSQWDYWTSREALSGPSYDEQSSPVRRRASTLPDIGDLESDHTSVYSDPLSNHPRSVYAMPIPIASPDPNRHFNSPRNHPRSPMTSRQRNQHRRHYTGANIRQQTSAPNSQNASSKQPPLSSTTSSSPNSFRYGSDTFHSIISSSQSKNQDSTLFGQPLGVSPPRNYDELVSLGSLTQKSLCAVAKLFEVAGNQVKPDDSVVLIEKPKVDAMLQMLSELSSSWEAELNNSKSSVTACNGQSTPPYDREYMTHAAKPPPQNGSLEQLVSDKIKVLEGDSHKSSSHVSQNTSASLSTKKSKLDAWNTDSPDHAKLSNIDSSLDALSLNKNMDRSPNTR</sequence>
<dbReference type="Gene3D" id="1.10.472.80">
    <property type="entry name" value="Ypt/Rab-GAP domain of gyp1p, domain 3"/>
    <property type="match status" value="1"/>
</dbReference>
<feature type="compositionally biased region" description="Polar residues" evidence="2">
    <location>
        <begin position="607"/>
        <end position="619"/>
    </location>
</feature>
<organism evidence="4 5">
    <name type="scientific">Mycoemilia scoparia</name>
    <dbReference type="NCBI Taxonomy" id="417184"/>
    <lineage>
        <taxon>Eukaryota</taxon>
        <taxon>Fungi</taxon>
        <taxon>Fungi incertae sedis</taxon>
        <taxon>Zoopagomycota</taxon>
        <taxon>Kickxellomycotina</taxon>
        <taxon>Kickxellomycetes</taxon>
        <taxon>Kickxellales</taxon>
        <taxon>Kickxellaceae</taxon>
        <taxon>Mycoemilia</taxon>
    </lineage>
</organism>
<proteinExistence type="predicted"/>
<dbReference type="Pfam" id="PF00566">
    <property type="entry name" value="RabGAP-TBC"/>
    <property type="match status" value="2"/>
</dbReference>
<dbReference type="InterPro" id="IPR000195">
    <property type="entry name" value="Rab-GAP-TBC_dom"/>
</dbReference>
<dbReference type="Gene3D" id="1.10.8.270">
    <property type="entry name" value="putative rabgap domain of human tbc1 domain family member 14 like domains"/>
    <property type="match status" value="1"/>
</dbReference>
<feature type="region of interest" description="Disordered" evidence="2">
    <location>
        <begin position="607"/>
        <end position="626"/>
    </location>
</feature>
<dbReference type="GO" id="GO:0005096">
    <property type="term" value="F:GTPase activator activity"/>
    <property type="evidence" value="ECO:0007669"/>
    <property type="project" value="UniProtKB-KW"/>
</dbReference>
<dbReference type="SMART" id="SM00164">
    <property type="entry name" value="TBC"/>
    <property type="match status" value="1"/>
</dbReference>
<feature type="region of interest" description="Disordered" evidence="2">
    <location>
        <begin position="395"/>
        <end position="422"/>
    </location>
</feature>
<name>A0A9W8A416_9FUNG</name>
<dbReference type="SUPFAM" id="SSF47923">
    <property type="entry name" value="Ypt/Rab-GAP domain of gyp1p"/>
    <property type="match status" value="2"/>
</dbReference>
<reference evidence="4" key="1">
    <citation type="submission" date="2022-07" db="EMBL/GenBank/DDBJ databases">
        <title>Phylogenomic reconstructions and comparative analyses of Kickxellomycotina fungi.</title>
        <authorList>
            <person name="Reynolds N.K."/>
            <person name="Stajich J.E."/>
            <person name="Barry K."/>
            <person name="Grigoriev I.V."/>
            <person name="Crous P."/>
            <person name="Smith M.E."/>
        </authorList>
    </citation>
    <scope>NUCLEOTIDE SEQUENCE</scope>
    <source>
        <strain evidence="4">NBRC 100468</strain>
    </source>
</reference>
<feature type="compositionally biased region" description="Polar residues" evidence="2">
    <location>
        <begin position="564"/>
        <end position="577"/>
    </location>
</feature>
<gene>
    <name evidence="4" type="ORF">H4219_000212</name>
</gene>
<dbReference type="OrthoDB" id="27140at2759"/>
<keyword evidence="1" id="KW-0343">GTPase activation</keyword>
<comment type="caution">
    <text evidence="4">The sequence shown here is derived from an EMBL/GenBank/DDBJ whole genome shotgun (WGS) entry which is preliminary data.</text>
</comment>
<feature type="region of interest" description="Disordered" evidence="2">
    <location>
        <begin position="740"/>
        <end position="778"/>
    </location>
</feature>
<keyword evidence="5" id="KW-1185">Reference proteome</keyword>
<feature type="domain" description="Rab-GAP TBC" evidence="3">
    <location>
        <begin position="43"/>
        <end position="351"/>
    </location>
</feature>
<dbReference type="PROSITE" id="PS50086">
    <property type="entry name" value="TBC_RABGAP"/>
    <property type="match status" value="1"/>
</dbReference>
<feature type="compositionally biased region" description="Low complexity" evidence="2">
    <location>
        <begin position="578"/>
        <end position="594"/>
    </location>
</feature>
<evidence type="ECO:0000256" key="1">
    <source>
        <dbReference type="ARBA" id="ARBA00022468"/>
    </source>
</evidence>